<gene>
    <name evidence="1" type="ORF">DM813_03180</name>
</gene>
<reference evidence="1 2" key="1">
    <citation type="submission" date="2018-06" db="EMBL/GenBank/DDBJ databases">
        <title>Bacteria isolated from soil of Wuhan.</title>
        <authorList>
            <person name="Wei X."/>
            <person name="Chunhua H."/>
        </authorList>
    </citation>
    <scope>NUCLEOTIDE SEQUENCE [LARGE SCALE GENOMIC DNA]</scope>
    <source>
        <strain evidence="2">xwS2</strain>
    </source>
</reference>
<evidence type="ECO:0000313" key="2">
    <source>
        <dbReference type="Proteomes" id="UP000288983"/>
    </source>
</evidence>
<dbReference type="EMBL" id="QJRG01000033">
    <property type="protein sequence ID" value="RWU26848.1"/>
    <property type="molecule type" value="Genomic_DNA"/>
</dbReference>
<dbReference type="OrthoDB" id="7031975at2"/>
<name>A0A443ZZE4_9PSED</name>
<evidence type="ECO:0000313" key="1">
    <source>
        <dbReference type="EMBL" id="RWU26848.1"/>
    </source>
</evidence>
<comment type="caution">
    <text evidence="1">The sequence shown here is derived from an EMBL/GenBank/DDBJ whole genome shotgun (WGS) entry which is preliminary data.</text>
</comment>
<organism evidence="1 2">
    <name type="scientific">Pseudomonas alkylphenolica</name>
    <dbReference type="NCBI Taxonomy" id="237609"/>
    <lineage>
        <taxon>Bacteria</taxon>
        <taxon>Pseudomonadati</taxon>
        <taxon>Pseudomonadota</taxon>
        <taxon>Gammaproteobacteria</taxon>
        <taxon>Pseudomonadales</taxon>
        <taxon>Pseudomonadaceae</taxon>
        <taxon>Pseudomonas</taxon>
    </lineage>
</organism>
<dbReference type="AlphaFoldDB" id="A0A443ZZE4"/>
<sequence length="148" mass="16212">MNSRECVKDAIEKVRCGVATAQCEDHLVALIDGKLFQGSVTVVKYPGTKVVIAFMKKGSSNHIIDFAVDTDIESGRHLIQPYDLGGKVTAGYSIDTEGAPFLNYVADLGGAEILYRDDGSFSGSFTFRLENNDAFESITSAKFWVREF</sequence>
<protein>
    <submittedName>
        <fullName evidence="1">Uncharacterized protein</fullName>
    </submittedName>
</protein>
<accession>A0A443ZZE4</accession>
<dbReference type="RefSeq" id="WP_128321960.1">
    <property type="nucleotide sequence ID" value="NZ_QJRG01000033.1"/>
</dbReference>
<proteinExistence type="predicted"/>
<dbReference type="Proteomes" id="UP000288983">
    <property type="component" value="Unassembled WGS sequence"/>
</dbReference>